<dbReference type="Pfam" id="PF07715">
    <property type="entry name" value="Plug"/>
    <property type="match status" value="1"/>
</dbReference>
<dbReference type="InterPro" id="IPR036942">
    <property type="entry name" value="Beta-barrel_TonB_sf"/>
</dbReference>
<keyword evidence="8 12" id="KW-0798">TonB box</keyword>
<comment type="similarity">
    <text evidence="11 12">Belongs to the TonB-dependent receptor family.</text>
</comment>
<name>A0A8T4IDR0_9SPHN</name>
<feature type="chain" id="PRO_5035817385" evidence="14">
    <location>
        <begin position="23"/>
        <end position="1026"/>
    </location>
</feature>
<proteinExistence type="inferred from homology"/>
<keyword evidence="5 11" id="KW-0812">Transmembrane</keyword>
<dbReference type="EMBL" id="JAGRQC010000001">
    <property type="protein sequence ID" value="MBR0551994.1"/>
    <property type="molecule type" value="Genomic_DNA"/>
</dbReference>
<keyword evidence="9 11" id="KW-0472">Membrane</keyword>
<protein>
    <submittedName>
        <fullName evidence="17">TonB-dependent receptor</fullName>
    </submittedName>
</protein>
<evidence type="ECO:0000256" key="3">
    <source>
        <dbReference type="ARBA" id="ARBA00022452"/>
    </source>
</evidence>
<evidence type="ECO:0000256" key="6">
    <source>
        <dbReference type="ARBA" id="ARBA00023004"/>
    </source>
</evidence>
<evidence type="ECO:0000259" key="16">
    <source>
        <dbReference type="Pfam" id="PF07715"/>
    </source>
</evidence>
<feature type="domain" description="TonB-dependent receptor-like beta-barrel" evidence="15">
    <location>
        <begin position="355"/>
        <end position="779"/>
    </location>
</feature>
<dbReference type="RefSeq" id="WP_284053250.1">
    <property type="nucleotide sequence ID" value="NZ_JAGRQC010000001.1"/>
</dbReference>
<gene>
    <name evidence="17" type="ORF">J7S20_05700</name>
</gene>
<evidence type="ECO:0000256" key="7">
    <source>
        <dbReference type="ARBA" id="ARBA00023065"/>
    </source>
</evidence>
<evidence type="ECO:0000256" key="14">
    <source>
        <dbReference type="SAM" id="SignalP"/>
    </source>
</evidence>
<keyword evidence="17" id="KW-0675">Receptor</keyword>
<dbReference type="AlphaFoldDB" id="A0A8T4IDR0"/>
<dbReference type="InterPro" id="IPR012910">
    <property type="entry name" value="Plug_dom"/>
</dbReference>
<feature type="region of interest" description="Disordered" evidence="13">
    <location>
        <begin position="22"/>
        <end position="53"/>
    </location>
</feature>
<dbReference type="PANTHER" id="PTHR32552:SF81">
    <property type="entry name" value="TONB-DEPENDENT OUTER MEMBRANE RECEPTOR"/>
    <property type="match status" value="1"/>
</dbReference>
<reference evidence="17" key="1">
    <citation type="submission" date="2021-04" db="EMBL/GenBank/DDBJ databases">
        <title>Ouciella asimina sp. nov., isolated from the surface seawater in the hydrothermal field of Okinawa Trough.</title>
        <authorList>
            <person name="Shuang W."/>
        </authorList>
    </citation>
    <scope>NUCLEOTIDE SEQUENCE</scope>
    <source>
        <strain evidence="17">LXI357</strain>
    </source>
</reference>
<feature type="domain" description="TonB-dependent receptor plug" evidence="16">
    <location>
        <begin position="72"/>
        <end position="179"/>
    </location>
</feature>
<evidence type="ECO:0000256" key="1">
    <source>
        <dbReference type="ARBA" id="ARBA00004571"/>
    </source>
</evidence>
<evidence type="ECO:0000256" key="12">
    <source>
        <dbReference type="RuleBase" id="RU003357"/>
    </source>
</evidence>
<keyword evidence="10 11" id="KW-0998">Cell outer membrane</keyword>
<keyword evidence="7" id="KW-0406">Ion transport</keyword>
<keyword evidence="2 11" id="KW-0813">Transport</keyword>
<evidence type="ECO:0000256" key="13">
    <source>
        <dbReference type="SAM" id="MobiDB-lite"/>
    </source>
</evidence>
<dbReference type="SUPFAM" id="SSF56935">
    <property type="entry name" value="Porins"/>
    <property type="match status" value="1"/>
</dbReference>
<accession>A0A8T4IDR0</accession>
<dbReference type="Proteomes" id="UP000676996">
    <property type="component" value="Unassembled WGS sequence"/>
</dbReference>
<comment type="caution">
    <text evidence="17">The sequence shown here is derived from an EMBL/GenBank/DDBJ whole genome shotgun (WGS) entry which is preliminary data.</text>
</comment>
<evidence type="ECO:0000256" key="2">
    <source>
        <dbReference type="ARBA" id="ARBA00022448"/>
    </source>
</evidence>
<evidence type="ECO:0000256" key="11">
    <source>
        <dbReference type="PROSITE-ProRule" id="PRU01360"/>
    </source>
</evidence>
<evidence type="ECO:0000256" key="8">
    <source>
        <dbReference type="ARBA" id="ARBA00023077"/>
    </source>
</evidence>
<dbReference type="Gene3D" id="2.40.170.20">
    <property type="entry name" value="TonB-dependent receptor, beta-barrel domain"/>
    <property type="match status" value="3"/>
</dbReference>
<dbReference type="PANTHER" id="PTHR32552">
    <property type="entry name" value="FERRICHROME IRON RECEPTOR-RELATED"/>
    <property type="match status" value="1"/>
</dbReference>
<keyword evidence="14" id="KW-0732">Signal</keyword>
<comment type="subcellular location">
    <subcellularLocation>
        <location evidence="1 11">Cell outer membrane</location>
        <topology evidence="1 11">Multi-pass membrane protein</topology>
    </subcellularLocation>
</comment>
<dbReference type="InterPro" id="IPR000531">
    <property type="entry name" value="Beta-barrel_TonB"/>
</dbReference>
<keyword evidence="6" id="KW-0408">Iron</keyword>
<evidence type="ECO:0000256" key="9">
    <source>
        <dbReference type="ARBA" id="ARBA00023136"/>
    </source>
</evidence>
<dbReference type="Pfam" id="PF00593">
    <property type="entry name" value="TonB_dep_Rec_b-barrel"/>
    <property type="match status" value="1"/>
</dbReference>
<sequence length="1026" mass="110672">MKKFDLLAATALTMLAVAPAHAQTADDTSQSTTDQNTGQTTTDTTDTQQTSNLEGSGFGDIVVTAQRQAQRLQDVPIAVTAFTSKALEEQQIVNTSSLQQTLPNVTFTKGNFTSSSFTIRGIGDLCVGVTCDSATAIHVNDMPLLSTRLFETEFYDLERVEVLRGPQGTLFGRNATSGVVNFITAKPDLSGIHAAGEFEYGNFDSKKAKAMFNLPITDTVGVRVAGLYLKRDGYTRNLYDNSRIDGRDIYSVRGTLSWEPTSDTRLDLIGYYFHEKDDRSRIQKQLCHRDPTGILGCAPDTLRNETTNGLSTLAAVLSSNELFALQNPALAPFGLQSLFNPAADPYLGVVNPADVRTVNIDFNPTYYAEEEQYTAKFFHDFGPVSLNLTGGYARNSVDSRTDYNLAVEKSLVGNQGLTNLYNYSHAVPAYGFLQPVADILMPNGPGGPFCQSDADPNDVGVYGGNAIGCYNESLDFDRSRISTRQYSIEGHIDSAFDGPFNFLLGAIYFDSKSRHNDYFVNAFGLDYGAGVLGSAASAAIPGVNGNTFLATPFYRNDSDTFRLKSYGIFGETYFDFSNKLKLTLGLRWNHDQKYVKARNLTLDVLTPLGASDITQGLNYSSTDFDSATPGVQSYAVNNVSFGRLTGRAVLDYQITPDNLLYASYSRGYKSGGINPPLPANFDVPRTFEPESVNAFEIGSKNTFGNGALRLNLTAFYYQYKNLQLSRIVARTSVNDNVDADIYGLEAEAVVSPIPAFVVNMNASYLHTKVTTDKYLANPRDPSGGRSDAVIIKDITNASNCAVGSGGAGAAATNAFVGAVNQVLGAGLGDPNAFPAPQPVPGTSTTGAYSVCGYLQAAAAGALASLGENAAQSAQLAAAQAQINAAFTGSPTGTLPFTYYGSGVPVNIRGNQLPQAPTYKFAVGAQYTIDFDNGMSLVPRVDLNYTGNAYASIFNMNVDRMQGYEVVNAQVQFNGPDDRWYIRGFVQNLTDNDATTGQYVTDQSSGLYTNIFTIEPRRYGIAAGFKF</sequence>
<evidence type="ECO:0000313" key="18">
    <source>
        <dbReference type="Proteomes" id="UP000676996"/>
    </source>
</evidence>
<dbReference type="GO" id="GO:0006826">
    <property type="term" value="P:iron ion transport"/>
    <property type="evidence" value="ECO:0007669"/>
    <property type="project" value="UniProtKB-KW"/>
</dbReference>
<evidence type="ECO:0000259" key="15">
    <source>
        <dbReference type="Pfam" id="PF00593"/>
    </source>
</evidence>
<feature type="signal peptide" evidence="14">
    <location>
        <begin position="1"/>
        <end position="22"/>
    </location>
</feature>
<dbReference type="GO" id="GO:0009279">
    <property type="term" value="C:cell outer membrane"/>
    <property type="evidence" value="ECO:0007669"/>
    <property type="project" value="UniProtKB-SubCell"/>
</dbReference>
<evidence type="ECO:0000313" key="17">
    <source>
        <dbReference type="EMBL" id="MBR0551994.1"/>
    </source>
</evidence>
<keyword evidence="3 11" id="KW-1134">Transmembrane beta strand</keyword>
<dbReference type="InterPro" id="IPR039426">
    <property type="entry name" value="TonB-dep_rcpt-like"/>
</dbReference>
<feature type="compositionally biased region" description="Low complexity" evidence="13">
    <location>
        <begin position="22"/>
        <end position="51"/>
    </location>
</feature>
<evidence type="ECO:0000256" key="5">
    <source>
        <dbReference type="ARBA" id="ARBA00022692"/>
    </source>
</evidence>
<dbReference type="PROSITE" id="PS52016">
    <property type="entry name" value="TONB_DEPENDENT_REC_3"/>
    <property type="match status" value="1"/>
</dbReference>
<keyword evidence="4" id="KW-0410">Iron transport</keyword>
<evidence type="ECO:0000256" key="10">
    <source>
        <dbReference type="ARBA" id="ARBA00023237"/>
    </source>
</evidence>
<organism evidence="17 18">
    <name type="scientific">Stakelama marina</name>
    <dbReference type="NCBI Taxonomy" id="2826939"/>
    <lineage>
        <taxon>Bacteria</taxon>
        <taxon>Pseudomonadati</taxon>
        <taxon>Pseudomonadota</taxon>
        <taxon>Alphaproteobacteria</taxon>
        <taxon>Sphingomonadales</taxon>
        <taxon>Sphingomonadaceae</taxon>
        <taxon>Stakelama</taxon>
    </lineage>
</organism>
<keyword evidence="18" id="KW-1185">Reference proteome</keyword>
<evidence type="ECO:0000256" key="4">
    <source>
        <dbReference type="ARBA" id="ARBA00022496"/>
    </source>
</evidence>